<evidence type="ECO:0000313" key="2">
    <source>
        <dbReference type="EMBL" id="PDW01408.1"/>
    </source>
</evidence>
<keyword evidence="1" id="KW-0812">Transmembrane</keyword>
<evidence type="ECO:0000256" key="1">
    <source>
        <dbReference type="SAM" id="Phobius"/>
    </source>
</evidence>
<keyword evidence="1" id="KW-1133">Transmembrane helix</keyword>
<dbReference type="Proteomes" id="UP000220922">
    <property type="component" value="Unassembled WGS sequence"/>
</dbReference>
<sequence length="63" mass="7721">MKMRTKRYKVSLLNFDEDELMMVSRRRSSLRRITHVVRRMPWQQQIALICVMVGIILLIWRFA</sequence>
<keyword evidence="3" id="KW-1185">Reference proteome</keyword>
<evidence type="ECO:0000313" key="3">
    <source>
        <dbReference type="Proteomes" id="UP000220922"/>
    </source>
</evidence>
<keyword evidence="1" id="KW-0472">Membrane</keyword>
<reference evidence="2 3" key="1">
    <citation type="submission" date="2016-05" db="EMBL/GenBank/DDBJ databases">
        <authorList>
            <person name="Lavstsen T."/>
            <person name="Jespersen J.S."/>
        </authorList>
    </citation>
    <scope>NUCLEOTIDE SEQUENCE [LARGE SCALE GENOMIC DNA]</scope>
    <source>
        <strain evidence="2 3">B7-9</strain>
    </source>
</reference>
<dbReference type="RefSeq" id="WP_097650315.1">
    <property type="nucleotide sequence ID" value="NZ_LYXE01000003.1"/>
</dbReference>
<proteinExistence type="predicted"/>
<dbReference type="AlphaFoldDB" id="A0A2H3L814"/>
<comment type="caution">
    <text evidence="2">The sequence shown here is derived from an EMBL/GenBank/DDBJ whole genome shotgun (WGS) entry which is preliminary data.</text>
</comment>
<protein>
    <submittedName>
        <fullName evidence="2">Uncharacterized protein</fullName>
    </submittedName>
</protein>
<dbReference type="EMBL" id="LYXE01000003">
    <property type="protein sequence ID" value="PDW01408.1"/>
    <property type="molecule type" value="Genomic_DNA"/>
</dbReference>
<dbReference type="OrthoDB" id="9864023at2"/>
<accession>A0A2H3L814</accession>
<feature type="transmembrane region" description="Helical" evidence="1">
    <location>
        <begin position="46"/>
        <end position="62"/>
    </location>
</feature>
<name>A0A2H3L814_9CHLR</name>
<gene>
    <name evidence="2" type="ORF">A9Q02_20920</name>
</gene>
<organism evidence="2 3">
    <name type="scientific">Candidatus Chloroploca asiatica</name>
    <dbReference type="NCBI Taxonomy" id="1506545"/>
    <lineage>
        <taxon>Bacteria</taxon>
        <taxon>Bacillati</taxon>
        <taxon>Chloroflexota</taxon>
        <taxon>Chloroflexia</taxon>
        <taxon>Chloroflexales</taxon>
        <taxon>Chloroflexineae</taxon>
        <taxon>Oscillochloridaceae</taxon>
        <taxon>Candidatus Chloroploca</taxon>
    </lineage>
</organism>